<evidence type="ECO:0000259" key="4">
    <source>
        <dbReference type="PROSITE" id="PS51259"/>
    </source>
</evidence>
<evidence type="ECO:0000259" key="2">
    <source>
        <dbReference type="PROSITE" id="PS50004"/>
    </source>
</evidence>
<evidence type="ECO:0000313" key="6">
    <source>
        <dbReference type="Proteomes" id="UP001648503"/>
    </source>
</evidence>
<dbReference type="CDD" id="cd00030">
    <property type="entry name" value="C2"/>
    <property type="match status" value="1"/>
</dbReference>
<dbReference type="Pfam" id="PF06292">
    <property type="entry name" value="MUN"/>
    <property type="match status" value="1"/>
</dbReference>
<dbReference type="EMBL" id="JAFCIX010000062">
    <property type="protein sequence ID" value="KAH6599658.1"/>
    <property type="molecule type" value="Genomic_DNA"/>
</dbReference>
<dbReference type="InterPro" id="IPR014770">
    <property type="entry name" value="Munc13_1"/>
</dbReference>
<dbReference type="PROSITE" id="PS51259">
    <property type="entry name" value="MHD2"/>
    <property type="match status" value="1"/>
</dbReference>
<dbReference type="SMART" id="SM00239">
    <property type="entry name" value="C2"/>
    <property type="match status" value="2"/>
</dbReference>
<feature type="domain" description="C2" evidence="2">
    <location>
        <begin position="285"/>
        <end position="413"/>
    </location>
</feature>
<keyword evidence="6" id="KW-1185">Reference proteome</keyword>
<evidence type="ECO:0000256" key="1">
    <source>
        <dbReference type="SAM" id="MobiDB-lite"/>
    </source>
</evidence>
<dbReference type="SUPFAM" id="SSF49562">
    <property type="entry name" value="C2 domain (Calcium/lipid-binding domain, CaLB)"/>
    <property type="match status" value="2"/>
</dbReference>
<dbReference type="InterPro" id="IPR000008">
    <property type="entry name" value="C2_dom"/>
</dbReference>
<dbReference type="InterPro" id="IPR014772">
    <property type="entry name" value="Munc13_dom-2"/>
</dbReference>
<dbReference type="InterPro" id="IPR052811">
    <property type="entry name" value="Glucose_resp_signaling"/>
</dbReference>
<dbReference type="Gene3D" id="2.60.40.150">
    <property type="entry name" value="C2 domain"/>
    <property type="match status" value="1"/>
</dbReference>
<evidence type="ECO:0000313" key="5">
    <source>
        <dbReference type="EMBL" id="KAH6599658.1"/>
    </source>
</evidence>
<dbReference type="InterPro" id="IPR010439">
    <property type="entry name" value="MUN_dom"/>
</dbReference>
<dbReference type="Proteomes" id="UP001648503">
    <property type="component" value="Unassembled WGS sequence"/>
</dbReference>
<dbReference type="PANTHER" id="PTHR47263">
    <property type="entry name" value="ADENYLATE CYCLASE ACTIVATION PROTEIN GIT1"/>
    <property type="match status" value="1"/>
</dbReference>
<comment type="caution">
    <text evidence="5">The sequence shown here is derived from an EMBL/GenBank/DDBJ whole genome shotgun (WGS) entry which is preliminary data.</text>
</comment>
<dbReference type="Pfam" id="PF00168">
    <property type="entry name" value="C2"/>
    <property type="match status" value="1"/>
</dbReference>
<accession>A0ABQ8FN19</accession>
<dbReference type="InterPro" id="IPR035892">
    <property type="entry name" value="C2_domain_sf"/>
</dbReference>
<evidence type="ECO:0008006" key="7">
    <source>
        <dbReference type="Google" id="ProtNLM"/>
    </source>
</evidence>
<name>A0ABQ8FN19_9FUNG</name>
<proteinExistence type="predicted"/>
<feature type="domain" description="MHD1" evidence="3">
    <location>
        <begin position="728"/>
        <end position="846"/>
    </location>
</feature>
<protein>
    <recommendedName>
        <fullName evidence="7">C2 domain-containing protein</fullName>
    </recommendedName>
</protein>
<dbReference type="PROSITE" id="PS51258">
    <property type="entry name" value="MHD1"/>
    <property type="match status" value="1"/>
</dbReference>
<feature type="region of interest" description="Disordered" evidence="1">
    <location>
        <begin position="1287"/>
        <end position="1315"/>
    </location>
</feature>
<organism evidence="5 6">
    <name type="scientific">Batrachochytrium salamandrivorans</name>
    <dbReference type="NCBI Taxonomy" id="1357716"/>
    <lineage>
        <taxon>Eukaryota</taxon>
        <taxon>Fungi</taxon>
        <taxon>Fungi incertae sedis</taxon>
        <taxon>Chytridiomycota</taxon>
        <taxon>Chytridiomycota incertae sedis</taxon>
        <taxon>Chytridiomycetes</taxon>
        <taxon>Rhizophydiales</taxon>
        <taxon>Rhizophydiales incertae sedis</taxon>
        <taxon>Batrachochytrium</taxon>
    </lineage>
</organism>
<gene>
    <name evidence="5" type="ORF">BASA50_002855</name>
</gene>
<dbReference type="PROSITE" id="PS50004">
    <property type="entry name" value="C2"/>
    <property type="match status" value="1"/>
</dbReference>
<sequence>MFHYATDTSASIRDTTSSSFTSFVFYSPTPPENLLLEAATCTVMILGSTVLVANTNREVNDPTEIGEYGEHKQLQPLPFLPPPPHHLLIGYVLRSLLCPLLHKSTSHASLGPMQSLPAGVSPYSTHSNISEGSSLSVSSISTRSSMSSSITTETDSRYSSIVQRLSKTISTRNLRASVTLADLTPPTLPLSRPPTEEIVQCCGRIQAIFDIHEQAFQNMVDSILEVYEPDTVARDLEVCSLLLGVHLSHLQPDDFQKQAEYEAWRSGELIALDKLTRIYSTGGLPAPLPMTTGSPNGEKVATLLLLKINEAKGLIPKDKLSGSNNPYCVIEFQGRVFVSPVHKKTVNPRWDFEVPLMILDSSSHVVVSIWNQSTVDDKARYTQINGTKDAFLGVCMIPLGNIIKLAQSGDCKTQKIDLGKRTSKSRVSGSITITVELAYTGPAYLPPNYEVQSRAHMGLSERIYRAIPSDANRYYYELYRLVVEFDITTLGCKRISDLALTILHGIAGSWRIRPLFRTICAYDILCKLYSSGYISAEILYRQGFSKAFHDVVRGSNAITKAEFYIFQSSSETLSSLLEFQLCTFFNTIKTTSGVADTQSRKSKHQLEMMTIMISAIRTCTLIPGAVENIEVSEYASQLLLQSLNARYHGLLGISNICQDSTEILPLTLLIESILSELQVYTESYDIVLFDSVHIPSLAAQALYGSVVSQLEEFSKTYVAESPDMSDVFDLYSSTRRLQAVCETLNVRTTDQFPVSKWFRPFLRDWLLRLETNVFEWIKSSLSIDKFTRLSEVTLHSTSVIDIFTSFQQQIDFVNGLDWPNGAELQIFYAQMLQSFFEGILRYMSITIEKLLKVLCELKDHQAIKRQTFNSPIGKIKIHLKVPNFINNKTTIDQGVHYHFSPEACVLLCNMTSLYPRFLELLNSIPRPYCEISPSSLHFNSPERLFYGAPRYAVRIEVVRGHRLVPTRPWTTQLSCRITSSTGRVLGCTKRILQSSNAAWSEMVYSLMTESEIVEGLHFCVLHHVPGKAESQYAVGKAVIDNISSVMNTEGGLETLVQLGSYGRLLVRISISVPEDIVFLSTLVDLRIKSSVEQCIESFVDQLCSDIYNRVYSISLKYKTQAFTAFIQKSKPKFSKSWENGNISHGLINMDELGTDLEPLFEYLNANMEVVTENVEETLAFHIIGRIWDRILTGFESMIVPSLGDEWKDQKPWDERRMCFFKKLVESTELFFRSGGEGLPDDYIHTQAYRQLQFIIASYDHPQHILIETYNQYLHTDPTDSVGDSYVNHTNDLSKESQDSPQPVVHGSSLTSLESTTQYPQTDLDWILKLMKMRGGKEIVDNKLQERVS</sequence>
<evidence type="ECO:0000259" key="3">
    <source>
        <dbReference type="PROSITE" id="PS51258"/>
    </source>
</evidence>
<reference evidence="5 6" key="1">
    <citation type="submission" date="2021-02" db="EMBL/GenBank/DDBJ databases">
        <title>Variation within the Batrachochytrium salamandrivorans European outbreak.</title>
        <authorList>
            <person name="Kelly M."/>
            <person name="Pasmans F."/>
            <person name="Shea T.P."/>
            <person name="Munoz J.F."/>
            <person name="Carranza S."/>
            <person name="Cuomo C.A."/>
            <person name="Martel A."/>
        </authorList>
    </citation>
    <scope>NUCLEOTIDE SEQUENCE [LARGE SCALE GENOMIC DNA]</scope>
    <source>
        <strain evidence="5 6">AMFP18/2</strain>
    </source>
</reference>
<dbReference type="Gene3D" id="1.10.357.50">
    <property type="match status" value="1"/>
</dbReference>
<dbReference type="Gene3D" id="1.20.58.1100">
    <property type="match status" value="1"/>
</dbReference>
<dbReference type="PANTHER" id="PTHR47263:SF1">
    <property type="entry name" value="C2 DOMAIN PROTEIN (AFU_ORTHOLOGUE AFUA_7G02350)"/>
    <property type="match status" value="1"/>
</dbReference>
<feature type="domain" description="MHD2" evidence="4">
    <location>
        <begin position="1153"/>
        <end position="1269"/>
    </location>
</feature>